<keyword evidence="3" id="KW-1185">Reference proteome</keyword>
<dbReference type="EMBL" id="JBHTMC010000010">
    <property type="protein sequence ID" value="MFD1263166.1"/>
    <property type="molecule type" value="Genomic_DNA"/>
</dbReference>
<comment type="caution">
    <text evidence="2">The sequence shown here is derived from an EMBL/GenBank/DDBJ whole genome shotgun (WGS) entry which is preliminary data.</text>
</comment>
<name>A0ABW3WB82_9RHOO</name>
<dbReference type="RefSeq" id="WP_002932611.1">
    <property type="nucleotide sequence ID" value="NZ_JARQZE010000009.1"/>
</dbReference>
<evidence type="ECO:0000256" key="1">
    <source>
        <dbReference type="SAM" id="SignalP"/>
    </source>
</evidence>
<organism evidence="2 3">
    <name type="scientific">Thauera mechernichensis</name>
    <dbReference type="NCBI Taxonomy" id="82788"/>
    <lineage>
        <taxon>Bacteria</taxon>
        <taxon>Pseudomonadati</taxon>
        <taxon>Pseudomonadota</taxon>
        <taxon>Betaproteobacteria</taxon>
        <taxon>Rhodocyclales</taxon>
        <taxon>Zoogloeaceae</taxon>
        <taxon>Thauera</taxon>
    </lineage>
</organism>
<keyword evidence="1" id="KW-0732">Signal</keyword>
<dbReference type="InterPro" id="IPR025293">
    <property type="entry name" value="YfiR/HmsC-like"/>
</dbReference>
<evidence type="ECO:0000313" key="2">
    <source>
        <dbReference type="EMBL" id="MFD1263166.1"/>
    </source>
</evidence>
<dbReference type="Pfam" id="PF13689">
    <property type="entry name" value="DUF4154"/>
    <property type="match status" value="1"/>
</dbReference>
<sequence>MRLRALACLLLVVSAVSGARGQAVPEHELKATYAYNFAALTQWPASARTSFNLCVLGDDELALAMRRLEGKVLHGRVVSAVPLAALSAIRDCDVLFVGAGEQANLSRIVDALGDAPVLTVSDAPSLQDVAIRIVPEGSRLAFEVDVERCRRAGLKPGAALLDLARKVRLPTD</sequence>
<gene>
    <name evidence="2" type="ORF">ACFQ4M_06175</name>
</gene>
<accession>A0ABW3WB82</accession>
<reference evidence="3" key="1">
    <citation type="journal article" date="2019" name="Int. J. Syst. Evol. Microbiol.">
        <title>The Global Catalogue of Microorganisms (GCM) 10K type strain sequencing project: providing services to taxonomists for standard genome sequencing and annotation.</title>
        <authorList>
            <consortium name="The Broad Institute Genomics Platform"/>
            <consortium name="The Broad Institute Genome Sequencing Center for Infectious Disease"/>
            <person name="Wu L."/>
            <person name="Ma J."/>
        </authorList>
    </citation>
    <scope>NUCLEOTIDE SEQUENCE [LARGE SCALE GENOMIC DNA]</scope>
    <source>
        <strain evidence="3">CCUG 48884</strain>
    </source>
</reference>
<feature type="chain" id="PRO_5046833255" evidence="1">
    <location>
        <begin position="19"/>
        <end position="172"/>
    </location>
</feature>
<proteinExistence type="predicted"/>
<dbReference type="Proteomes" id="UP001597158">
    <property type="component" value="Unassembled WGS sequence"/>
</dbReference>
<feature type="signal peptide" evidence="1">
    <location>
        <begin position="1"/>
        <end position="18"/>
    </location>
</feature>
<protein>
    <submittedName>
        <fullName evidence="2">YfiR family protein</fullName>
    </submittedName>
</protein>
<evidence type="ECO:0000313" key="3">
    <source>
        <dbReference type="Proteomes" id="UP001597158"/>
    </source>
</evidence>